<name>A0A061R0G2_9CHLO</name>
<reference evidence="7" key="1">
    <citation type="submission" date="2014-05" db="EMBL/GenBank/DDBJ databases">
        <title>The transcriptome of the halophilic microalga Tetraselmis sp. GSL018 isolated from the Great Salt Lake, Utah.</title>
        <authorList>
            <person name="Jinkerson R.E."/>
            <person name="D'Adamo S."/>
            <person name="Posewitz M.C."/>
        </authorList>
    </citation>
    <scope>NUCLEOTIDE SEQUENCE</scope>
    <source>
        <strain evidence="7">GSL018</strain>
    </source>
</reference>
<dbReference type="SUPFAM" id="SSF53822">
    <property type="entry name" value="Periplasmic binding protein-like I"/>
    <property type="match status" value="1"/>
</dbReference>
<evidence type="ECO:0000313" key="7">
    <source>
        <dbReference type="EMBL" id="JAC65473.1"/>
    </source>
</evidence>
<keyword evidence="1 4" id="KW-0479">Metal-binding</keyword>
<dbReference type="Pfam" id="PF00233">
    <property type="entry name" value="PDEase_I"/>
    <property type="match status" value="1"/>
</dbReference>
<evidence type="ECO:0000256" key="2">
    <source>
        <dbReference type="ARBA" id="ARBA00022801"/>
    </source>
</evidence>
<feature type="active site" description="Proton donor" evidence="3">
    <location>
        <position position="453"/>
    </location>
</feature>
<protein>
    <submittedName>
        <fullName evidence="7">3-cyclic-nucleotide phosphodiesterase</fullName>
    </submittedName>
</protein>
<dbReference type="InterPro" id="IPR023088">
    <property type="entry name" value="PDEase"/>
</dbReference>
<dbReference type="InterPro" id="IPR028082">
    <property type="entry name" value="Peripla_BP_I"/>
</dbReference>
<feature type="domain" description="PDEase" evidence="6">
    <location>
        <begin position="372"/>
        <end position="665"/>
    </location>
</feature>
<feature type="non-terminal residue" evidence="7">
    <location>
        <position position="665"/>
    </location>
</feature>
<dbReference type="SUPFAM" id="SSF109604">
    <property type="entry name" value="HD-domain/PDEase-like"/>
    <property type="match status" value="1"/>
</dbReference>
<proteinExistence type="predicted"/>
<feature type="binding site" evidence="4">
    <location>
        <position position="496"/>
    </location>
    <ligand>
        <name>Zn(2+)</name>
        <dbReference type="ChEBI" id="CHEBI:29105"/>
        <label>1</label>
    </ligand>
</feature>
<feature type="binding site" evidence="4">
    <location>
        <position position="623"/>
    </location>
    <ligand>
        <name>Zn(2+)</name>
        <dbReference type="ChEBI" id="CHEBI:29105"/>
        <label>1</label>
    </ligand>
</feature>
<dbReference type="InterPro" id="IPR002073">
    <property type="entry name" value="PDEase_catalytic_dom"/>
</dbReference>
<dbReference type="GO" id="GO:0007165">
    <property type="term" value="P:signal transduction"/>
    <property type="evidence" value="ECO:0007669"/>
    <property type="project" value="InterPro"/>
</dbReference>
<feature type="binding site" evidence="4">
    <location>
        <position position="457"/>
    </location>
    <ligand>
        <name>Zn(2+)</name>
        <dbReference type="ChEBI" id="CHEBI:29105"/>
        <label>1</label>
    </ligand>
</feature>
<keyword evidence="5" id="KW-0812">Transmembrane</keyword>
<keyword evidence="5" id="KW-0472">Membrane</keyword>
<keyword evidence="2" id="KW-0378">Hydrolase</keyword>
<dbReference type="PANTHER" id="PTHR11347">
    <property type="entry name" value="CYCLIC NUCLEOTIDE PHOSPHODIESTERASE"/>
    <property type="match status" value="1"/>
</dbReference>
<evidence type="ECO:0000256" key="1">
    <source>
        <dbReference type="ARBA" id="ARBA00022723"/>
    </source>
</evidence>
<accession>A0A061R0G2</accession>
<dbReference type="EMBL" id="GBEZ01021263">
    <property type="protein sequence ID" value="JAC65473.1"/>
    <property type="molecule type" value="Transcribed_RNA"/>
</dbReference>
<evidence type="ECO:0000259" key="6">
    <source>
        <dbReference type="PROSITE" id="PS51845"/>
    </source>
</evidence>
<dbReference type="Gene3D" id="3.40.50.2300">
    <property type="match status" value="2"/>
</dbReference>
<organism evidence="7">
    <name type="scientific">Tetraselmis sp. GSL018</name>
    <dbReference type="NCBI Taxonomy" id="582737"/>
    <lineage>
        <taxon>Eukaryota</taxon>
        <taxon>Viridiplantae</taxon>
        <taxon>Chlorophyta</taxon>
        <taxon>core chlorophytes</taxon>
        <taxon>Chlorodendrophyceae</taxon>
        <taxon>Chlorodendrales</taxon>
        <taxon>Chlorodendraceae</taxon>
        <taxon>Tetraselmis</taxon>
    </lineage>
</organism>
<feature type="binding site" evidence="4">
    <location>
        <position position="497"/>
    </location>
    <ligand>
        <name>Zn(2+)</name>
        <dbReference type="ChEBI" id="CHEBI:29105"/>
        <label>1</label>
    </ligand>
</feature>
<feature type="binding site" evidence="4">
    <location>
        <position position="497"/>
    </location>
    <ligand>
        <name>Zn(2+)</name>
        <dbReference type="ChEBI" id="CHEBI:29105"/>
        <label>2</label>
    </ligand>
</feature>
<dbReference type="AlphaFoldDB" id="A0A061R0G2"/>
<evidence type="ECO:0000256" key="3">
    <source>
        <dbReference type="PIRSR" id="PIRSR623088-1"/>
    </source>
</evidence>
<dbReference type="GO" id="GO:0004114">
    <property type="term" value="F:3',5'-cyclic-nucleotide phosphodiesterase activity"/>
    <property type="evidence" value="ECO:0007669"/>
    <property type="project" value="InterPro"/>
</dbReference>
<dbReference type="GO" id="GO:0046872">
    <property type="term" value="F:metal ion binding"/>
    <property type="evidence" value="ECO:0007669"/>
    <property type="project" value="UniProtKB-KW"/>
</dbReference>
<feature type="transmembrane region" description="Helical" evidence="5">
    <location>
        <begin position="222"/>
        <end position="243"/>
    </location>
</feature>
<dbReference type="PROSITE" id="PS51845">
    <property type="entry name" value="PDEASE_I_2"/>
    <property type="match status" value="1"/>
</dbReference>
<dbReference type="InterPro" id="IPR036971">
    <property type="entry name" value="PDEase_catalytic_dom_sf"/>
</dbReference>
<dbReference type="Gene3D" id="1.10.1300.10">
    <property type="entry name" value="3'5'-cyclic nucleotide phosphodiesterase, catalytic domain"/>
    <property type="match status" value="1"/>
</dbReference>
<dbReference type="PRINTS" id="PR00387">
    <property type="entry name" value="PDIESTERASE1"/>
</dbReference>
<gene>
    <name evidence="7" type="ORF">TSPGSL018_15961</name>
</gene>
<sequence length="665" mass="73258">MGLNIASYAWFVLGTPLSDVVYEAHAMGIDPSLLRGLVSVEAPIPRRGADLLQEVLQTADLGADGIADELHGPKGASGLGAGGDEPSYGISAMGALNVYDAVWAGAFAYAKAIRESPNETVTAARLKRALVSLEPFTGASGEVAFEGNGDRRLPERFSASVLNVQEQGGRSSVVEVGSVHLSPERDLVDLNRGGAGRVIVWPDGSAYPEVPWASDGELNLRLLLAVPLSVVLGLAMLLAAFIFKAVKGRKRVEPVPDKAGGGRLDLETPFHRILAFLERYHGWYRRPSAREAAELRDYLLKNSGRLQLPDFEAQLRDRGMYSKGVSSYLLDYVMAEHEDGTASSSGGDGGCSELDDRASSRFLEAEETWVHRRLDPEDIVVPEQIRDRIGRDFFLDTVSDESALACCPSPLGAVFVQCLDALGLSQGMPPEAAQPLLKYVLTIEAGYPDTFYHCKLHAADVTHRLAAILSRSGIAEAVADEDPRENLAMLNAAVVHDFKHPQLTNAFLVHNEMPMALQFNDQAVAENYALRESRMLVYDPELNFTNFHHPDDPHRDAWKKLTDIVMSMVLATDMGRHFSILSQFKMHVVDNKALRGKTTKQMWRAMGKEQRSLTLQMAIKVADLGHNSLPIELSKQWVMRLEEEFFRQGDLERRMGMKVSPLMDR</sequence>
<evidence type="ECO:0000256" key="5">
    <source>
        <dbReference type="SAM" id="Phobius"/>
    </source>
</evidence>
<keyword evidence="5" id="KW-1133">Transmembrane helix</keyword>
<evidence type="ECO:0000256" key="4">
    <source>
        <dbReference type="PIRSR" id="PIRSR623088-3"/>
    </source>
</evidence>